<name>A0A0V1C290_TRISP</name>
<accession>A0A0V1C290</accession>
<comment type="caution">
    <text evidence="1">The sequence shown here is derived from an EMBL/GenBank/DDBJ whole genome shotgun (WGS) entry which is preliminary data.</text>
</comment>
<gene>
    <name evidence="1" type="ORF">T01_4853</name>
</gene>
<reference evidence="1 2" key="1">
    <citation type="submission" date="2015-01" db="EMBL/GenBank/DDBJ databases">
        <title>Evolution of Trichinella species and genotypes.</title>
        <authorList>
            <person name="Korhonen P.K."/>
            <person name="Edoardo P."/>
            <person name="Giuseppe L.R."/>
            <person name="Gasser R.B."/>
        </authorList>
    </citation>
    <scope>NUCLEOTIDE SEQUENCE [LARGE SCALE GENOMIC DNA]</scope>
    <source>
        <strain evidence="1">ISS3</strain>
    </source>
</reference>
<sequence length="76" mass="8906">MSVLLHIIQLIVHYSRLTVHEQSMENVFLLIAKSPIRKLQTWRSKNTSEPNCIQLILSQLSHSQFAYILFEAVRGW</sequence>
<keyword evidence="2" id="KW-1185">Reference proteome</keyword>
<dbReference type="Proteomes" id="UP000054776">
    <property type="component" value="Unassembled WGS sequence"/>
</dbReference>
<dbReference type="AlphaFoldDB" id="A0A0V1C290"/>
<dbReference type="InParanoid" id="A0A0V1C290"/>
<proteinExistence type="predicted"/>
<evidence type="ECO:0000313" key="2">
    <source>
        <dbReference type="Proteomes" id="UP000054776"/>
    </source>
</evidence>
<protein>
    <submittedName>
        <fullName evidence="1">Uncharacterized protein</fullName>
    </submittedName>
</protein>
<dbReference type="EMBL" id="JYDH01000001">
    <property type="protein sequence ID" value="KRY43391.1"/>
    <property type="molecule type" value="Genomic_DNA"/>
</dbReference>
<evidence type="ECO:0000313" key="1">
    <source>
        <dbReference type="EMBL" id="KRY43391.1"/>
    </source>
</evidence>
<organism evidence="1 2">
    <name type="scientific">Trichinella spiralis</name>
    <name type="common">Trichina worm</name>
    <dbReference type="NCBI Taxonomy" id="6334"/>
    <lineage>
        <taxon>Eukaryota</taxon>
        <taxon>Metazoa</taxon>
        <taxon>Ecdysozoa</taxon>
        <taxon>Nematoda</taxon>
        <taxon>Enoplea</taxon>
        <taxon>Dorylaimia</taxon>
        <taxon>Trichinellida</taxon>
        <taxon>Trichinellidae</taxon>
        <taxon>Trichinella</taxon>
    </lineage>
</organism>